<dbReference type="GeneID" id="124294122"/>
<proteinExistence type="predicted"/>
<evidence type="ECO:0000313" key="2">
    <source>
        <dbReference type="Proteomes" id="UP000829291"/>
    </source>
</evidence>
<gene>
    <name evidence="3" type="primary">LOC124294122</name>
</gene>
<reference evidence="3" key="1">
    <citation type="submission" date="2025-08" db="UniProtKB">
        <authorList>
            <consortium name="RefSeq"/>
        </authorList>
    </citation>
    <scope>IDENTIFICATION</scope>
    <source>
        <tissue evidence="3">Thorax and Abdomen</tissue>
    </source>
</reference>
<organism evidence="2 3">
    <name type="scientific">Neodiprion lecontei</name>
    <name type="common">Redheaded pine sawfly</name>
    <dbReference type="NCBI Taxonomy" id="441921"/>
    <lineage>
        <taxon>Eukaryota</taxon>
        <taxon>Metazoa</taxon>
        <taxon>Ecdysozoa</taxon>
        <taxon>Arthropoda</taxon>
        <taxon>Hexapoda</taxon>
        <taxon>Insecta</taxon>
        <taxon>Pterygota</taxon>
        <taxon>Neoptera</taxon>
        <taxon>Endopterygota</taxon>
        <taxon>Hymenoptera</taxon>
        <taxon>Tenthredinoidea</taxon>
        <taxon>Diprionidae</taxon>
        <taxon>Diprioninae</taxon>
        <taxon>Neodiprion</taxon>
    </lineage>
</organism>
<accession>A0ABM3G174</accession>
<dbReference type="Proteomes" id="UP000829291">
    <property type="component" value="Chromosome 4"/>
</dbReference>
<dbReference type="RefSeq" id="XP_046594019.1">
    <property type="nucleotide sequence ID" value="XM_046738063.1"/>
</dbReference>
<keyword evidence="1" id="KW-0812">Transmembrane</keyword>
<sequence>MITQRFDVWFAAILVLGGFEPLVGLRFARGRQGRWKKWSDVRISPRKNPSQLSKQRIVCASVGLGDPGLGYNPRWLSVVVRGD</sequence>
<keyword evidence="1" id="KW-0472">Membrane</keyword>
<feature type="transmembrane region" description="Helical" evidence="1">
    <location>
        <begin position="6"/>
        <end position="28"/>
    </location>
</feature>
<protein>
    <submittedName>
        <fullName evidence="3">Uncharacterized protein LOC124294122 isoform X2</fullName>
    </submittedName>
</protein>
<name>A0ABM3G174_NEOLC</name>
<evidence type="ECO:0000313" key="3">
    <source>
        <dbReference type="RefSeq" id="XP_046594019.1"/>
    </source>
</evidence>
<evidence type="ECO:0000256" key="1">
    <source>
        <dbReference type="SAM" id="Phobius"/>
    </source>
</evidence>
<keyword evidence="2" id="KW-1185">Reference proteome</keyword>
<keyword evidence="1" id="KW-1133">Transmembrane helix</keyword>